<keyword evidence="5 13" id="KW-0812">Transmembrane</keyword>
<dbReference type="PANTHER" id="PTHR39188">
    <property type="entry name" value="MEMBRANE-ASSOCIATED ZINC METALLOPROTEASE M50B"/>
    <property type="match status" value="1"/>
</dbReference>
<keyword evidence="6" id="KW-0479">Metal-binding</keyword>
<keyword evidence="7" id="KW-0378">Hydrolase</keyword>
<keyword evidence="10" id="KW-0482">Metalloprotease</keyword>
<evidence type="ECO:0000256" key="3">
    <source>
        <dbReference type="ARBA" id="ARBA00007931"/>
    </source>
</evidence>
<dbReference type="InterPro" id="IPR046342">
    <property type="entry name" value="CBS_dom_sf"/>
</dbReference>
<dbReference type="EMBL" id="JAYJLD010000002">
    <property type="protein sequence ID" value="MEB3100371.1"/>
    <property type="molecule type" value="Genomic_DNA"/>
</dbReference>
<evidence type="ECO:0000256" key="11">
    <source>
        <dbReference type="ARBA" id="ARBA00023136"/>
    </source>
</evidence>
<dbReference type="SUPFAM" id="SSF54631">
    <property type="entry name" value="CBS-domain pair"/>
    <property type="match status" value="1"/>
</dbReference>
<evidence type="ECO:0000256" key="7">
    <source>
        <dbReference type="ARBA" id="ARBA00022801"/>
    </source>
</evidence>
<dbReference type="PANTHER" id="PTHR39188:SF3">
    <property type="entry name" value="STAGE IV SPORULATION PROTEIN FB"/>
    <property type="match status" value="1"/>
</dbReference>
<dbReference type="PROSITE" id="PS51371">
    <property type="entry name" value="CBS"/>
    <property type="match status" value="1"/>
</dbReference>
<proteinExistence type="inferred from homology"/>
<dbReference type="InterPro" id="IPR008915">
    <property type="entry name" value="Peptidase_M50"/>
</dbReference>
<protein>
    <submittedName>
        <fullName evidence="15">M50 family metallopeptidase</fullName>
    </submittedName>
</protein>
<comment type="caution">
    <text evidence="15">The sequence shown here is derived from an EMBL/GenBank/DDBJ whole genome shotgun (WGS) entry which is preliminary data.</text>
</comment>
<keyword evidence="12" id="KW-0129">CBS domain</keyword>
<keyword evidence="9 13" id="KW-1133">Transmembrane helix</keyword>
<keyword evidence="8" id="KW-0862">Zinc</keyword>
<feature type="domain" description="CBS" evidence="14">
    <location>
        <begin position="226"/>
        <end position="282"/>
    </location>
</feature>
<feature type="transmembrane region" description="Helical" evidence="13">
    <location>
        <begin position="146"/>
        <end position="173"/>
    </location>
</feature>
<comment type="subcellular location">
    <subcellularLocation>
        <location evidence="2">Membrane</location>
        <topology evidence="2">Multi-pass membrane protein</topology>
    </subcellularLocation>
</comment>
<evidence type="ECO:0000256" key="1">
    <source>
        <dbReference type="ARBA" id="ARBA00001947"/>
    </source>
</evidence>
<feature type="transmembrane region" description="Helical" evidence="13">
    <location>
        <begin position="179"/>
        <end position="198"/>
    </location>
</feature>
<dbReference type="Pfam" id="PF02163">
    <property type="entry name" value="Peptidase_M50"/>
    <property type="match status" value="1"/>
</dbReference>
<keyword evidence="4" id="KW-0645">Protease</keyword>
<evidence type="ECO:0000256" key="2">
    <source>
        <dbReference type="ARBA" id="ARBA00004141"/>
    </source>
</evidence>
<evidence type="ECO:0000256" key="9">
    <source>
        <dbReference type="ARBA" id="ARBA00022989"/>
    </source>
</evidence>
<evidence type="ECO:0000256" key="5">
    <source>
        <dbReference type="ARBA" id="ARBA00022692"/>
    </source>
</evidence>
<evidence type="ECO:0000256" key="4">
    <source>
        <dbReference type="ARBA" id="ARBA00022670"/>
    </source>
</evidence>
<evidence type="ECO:0000259" key="14">
    <source>
        <dbReference type="PROSITE" id="PS51371"/>
    </source>
</evidence>
<reference evidence="15" key="1">
    <citation type="submission" date="2023-12" db="EMBL/GenBank/DDBJ databases">
        <title>Fervidustalea candida gen. nov., sp. nov., a novel member of the family Paenibacillaceae isolated from a geothermal area.</title>
        <authorList>
            <person name="Li W.-J."/>
            <person name="Jiao J.-Y."/>
            <person name="Chen Y."/>
        </authorList>
    </citation>
    <scope>NUCLEOTIDE SEQUENCE</scope>
    <source>
        <strain evidence="15">SYSU GA230002</strain>
    </source>
</reference>
<keyword evidence="16" id="KW-1185">Reference proteome</keyword>
<gene>
    <name evidence="15" type="ORF">VF724_01690</name>
</gene>
<comment type="similarity">
    <text evidence="3">Belongs to the peptidase M50B family.</text>
</comment>
<evidence type="ECO:0000256" key="6">
    <source>
        <dbReference type="ARBA" id="ARBA00022723"/>
    </source>
</evidence>
<evidence type="ECO:0000256" key="13">
    <source>
        <dbReference type="SAM" id="Phobius"/>
    </source>
</evidence>
<accession>A0ABU5ZGD9</accession>
<comment type="cofactor">
    <cofactor evidence="1">
        <name>Zn(2+)</name>
        <dbReference type="ChEBI" id="CHEBI:29105"/>
    </cofactor>
</comment>
<dbReference type="RefSeq" id="WP_371752485.1">
    <property type="nucleotide sequence ID" value="NZ_JAYJLD010000002.1"/>
</dbReference>
<evidence type="ECO:0000313" key="15">
    <source>
        <dbReference type="EMBL" id="MEB3100371.1"/>
    </source>
</evidence>
<feature type="transmembrane region" description="Helical" evidence="13">
    <location>
        <begin position="115"/>
        <end position="134"/>
    </location>
</feature>
<keyword evidence="11 13" id="KW-0472">Membrane</keyword>
<organism evidence="15 16">
    <name type="scientific">Ferviditalea candida</name>
    <dbReference type="NCBI Taxonomy" id="3108399"/>
    <lineage>
        <taxon>Bacteria</taxon>
        <taxon>Bacillati</taxon>
        <taxon>Bacillota</taxon>
        <taxon>Bacilli</taxon>
        <taxon>Bacillales</taxon>
        <taxon>Paenibacillaceae</taxon>
        <taxon>Ferviditalea</taxon>
    </lineage>
</organism>
<sequence>MIKLLGTTYRLHPLFLMVMAVSLLTGYFVELVTLFGIVVIHEWGHVAAARSFGWKVREIQLLPFGGVAVMDDQGQGSAWQEIVVYLAGPMQNALMIGLSLLLQQTAVWDQQWGNYFLESNLIIGLFNLSPILPLDGGKIMQSLMSLWLNYYSALMFSIWTSLISSAVVIAYALAGWHSAGIRLNLLVIGCFLLYSNWFDYRNLPYLFLRFLVKREFWLSRTIGKGAEARPIVVNGGNTVSHILRRFHRNKVHIIYVLNDKGAIQGILPEHRVISGFLSDHKPGSAVSELFM</sequence>
<dbReference type="CDD" id="cd06161">
    <property type="entry name" value="S2P-M50_SpoIVFB"/>
    <property type="match status" value="1"/>
</dbReference>
<evidence type="ECO:0000256" key="10">
    <source>
        <dbReference type="ARBA" id="ARBA00023049"/>
    </source>
</evidence>
<evidence type="ECO:0000313" key="16">
    <source>
        <dbReference type="Proteomes" id="UP001310386"/>
    </source>
</evidence>
<dbReference type="InterPro" id="IPR000644">
    <property type="entry name" value="CBS_dom"/>
</dbReference>
<feature type="transmembrane region" description="Helical" evidence="13">
    <location>
        <begin position="14"/>
        <end position="40"/>
    </location>
</feature>
<evidence type="ECO:0000256" key="12">
    <source>
        <dbReference type="PROSITE-ProRule" id="PRU00703"/>
    </source>
</evidence>
<evidence type="ECO:0000256" key="8">
    <source>
        <dbReference type="ARBA" id="ARBA00022833"/>
    </source>
</evidence>
<dbReference type="Proteomes" id="UP001310386">
    <property type="component" value="Unassembled WGS sequence"/>
</dbReference>
<name>A0ABU5ZGD9_9BACL</name>